<dbReference type="RefSeq" id="WP_218444827.1">
    <property type="nucleotide sequence ID" value="NZ_JAGSPA010000002.1"/>
</dbReference>
<reference evidence="2 3" key="1">
    <citation type="submission" date="2021-04" db="EMBL/GenBank/DDBJ databases">
        <authorList>
            <person name="Pira H."/>
            <person name="Risdian C."/>
            <person name="Wink J."/>
        </authorList>
    </citation>
    <scope>NUCLEOTIDE SEQUENCE [LARGE SCALE GENOMIC DNA]</scope>
    <source>
        <strain evidence="2 3">WHA3</strain>
    </source>
</reference>
<keyword evidence="1" id="KW-0732">Signal</keyword>
<sequence length="517" mass="56186">MTRTLFMAIAAATLAATAHAQDLVRTPDSQADDGAGPYPTLLISGATVIDGSGSPPMGPLDILVKSNRISAIAPTGGFADASPDRTIDAKGMFVLPGFVDVHDHNGDAQKAPNAEYVHKLRLAHGITSVRGVAFHFSADDPGLEEARRSARGEITAPRMFPYAVLGQQWGEAYPATEEAARRWVRWAQGRGYHGMKVFNPTPPDILRAALDEAGKIGMGSVAHLGQIGVVDLNGRIAAEAGIGGLTHFYGHFESLLDGATVQDFPADYNYANEQDRFSGVTDLADQIAAPGSEAWDAYIDLLVDNGVTMSPTFNIYSAGRDLQRARTFEWHDRYTLPSLMRFFTPSATNHGSFFFDWKTEDELGWRRFYQPWMQLVRDFRNRGGRVTVGSDSGFIYQTWGFSYIGELEMLQEAGLTPLEVVRAATIDGARELYQARGEAPPFGLVRAGMLADLIVVPENPLANFKTLYGTGHLRLDLETGQLARVGGVRFTIKDGIVYDAPNLLADVAAMVAAEKAK</sequence>
<feature type="signal peptide" evidence="1">
    <location>
        <begin position="1"/>
        <end position="20"/>
    </location>
</feature>
<dbReference type="Proteomes" id="UP000722336">
    <property type="component" value="Unassembled WGS sequence"/>
</dbReference>
<accession>A0ABS6SCV7</accession>
<evidence type="ECO:0000313" key="3">
    <source>
        <dbReference type="Proteomes" id="UP000722336"/>
    </source>
</evidence>
<dbReference type="PANTHER" id="PTHR43135">
    <property type="entry name" value="ALPHA-D-RIBOSE 1-METHYLPHOSPHONATE 5-TRIPHOSPHATE DIPHOSPHATASE"/>
    <property type="match status" value="1"/>
</dbReference>
<proteinExistence type="predicted"/>
<protein>
    <submittedName>
        <fullName evidence="2">Amidohydrolase</fullName>
    </submittedName>
</protein>
<organism evidence="2 3">
    <name type="scientific">Pacificimonas pallii</name>
    <dbReference type="NCBI Taxonomy" id="2827236"/>
    <lineage>
        <taxon>Bacteria</taxon>
        <taxon>Pseudomonadati</taxon>
        <taxon>Pseudomonadota</taxon>
        <taxon>Alphaproteobacteria</taxon>
        <taxon>Sphingomonadales</taxon>
        <taxon>Sphingosinicellaceae</taxon>
        <taxon>Pacificimonas</taxon>
    </lineage>
</organism>
<evidence type="ECO:0000256" key="1">
    <source>
        <dbReference type="SAM" id="SignalP"/>
    </source>
</evidence>
<keyword evidence="3" id="KW-1185">Reference proteome</keyword>
<name>A0ABS6SCV7_9SPHN</name>
<dbReference type="EMBL" id="JAGSPA010000002">
    <property type="protein sequence ID" value="MBV7256253.1"/>
    <property type="molecule type" value="Genomic_DNA"/>
</dbReference>
<feature type="chain" id="PRO_5047095898" evidence="1">
    <location>
        <begin position="21"/>
        <end position="517"/>
    </location>
</feature>
<comment type="caution">
    <text evidence="2">The sequence shown here is derived from an EMBL/GenBank/DDBJ whole genome shotgun (WGS) entry which is preliminary data.</text>
</comment>
<gene>
    <name evidence="2" type="ORF">KCG44_05580</name>
</gene>
<dbReference type="PANTHER" id="PTHR43135:SF3">
    <property type="entry name" value="ALPHA-D-RIBOSE 1-METHYLPHOSPHONATE 5-TRIPHOSPHATE DIPHOSPHATASE"/>
    <property type="match status" value="1"/>
</dbReference>
<evidence type="ECO:0000313" key="2">
    <source>
        <dbReference type="EMBL" id="MBV7256253.1"/>
    </source>
</evidence>
<dbReference type="InterPro" id="IPR051781">
    <property type="entry name" value="Metallo-dep_Hydrolase"/>
</dbReference>